<dbReference type="Proteomes" id="UP000245702">
    <property type="component" value="Unassembled WGS sequence"/>
</dbReference>
<dbReference type="RefSeq" id="WP_075756344.1">
    <property type="nucleotide sequence ID" value="NZ_CP146991.1"/>
</dbReference>
<proteinExistence type="predicted"/>
<comment type="caution">
    <text evidence="1">The sequence shown here is derived from an EMBL/GenBank/DDBJ whole genome shotgun (WGS) entry which is preliminary data.</text>
</comment>
<organism evidence="1 2">
    <name type="scientific">Sporomusa sphaeroides DSM 2875</name>
    <dbReference type="NCBI Taxonomy" id="1337886"/>
    <lineage>
        <taxon>Bacteria</taxon>
        <taxon>Bacillati</taxon>
        <taxon>Bacillota</taxon>
        <taxon>Negativicutes</taxon>
        <taxon>Selenomonadales</taxon>
        <taxon>Sporomusaceae</taxon>
        <taxon>Sporomusa</taxon>
    </lineage>
</organism>
<keyword evidence="2" id="KW-1185">Reference proteome</keyword>
<evidence type="ECO:0000313" key="1">
    <source>
        <dbReference type="EMBL" id="CVK18408.1"/>
    </source>
</evidence>
<sequence>MSLIDKFAALKFGKEPVVPTVEPEISEDWSRFLCQFESVAPELHQFLYSLAKEGVALEHNESSARGIVLYGSKYECLPAITIELNPERFLEDGRLLL</sequence>
<reference evidence="1 2" key="1">
    <citation type="submission" date="2016-01" db="EMBL/GenBank/DDBJ databases">
        <authorList>
            <person name="Brown R."/>
        </authorList>
    </citation>
    <scope>NUCLEOTIDE SEQUENCE [LARGE SCALE GENOMIC DNA]</scope>
    <source>
        <strain evidence="1">Sporomusa sphaeroides DSM 2875</strain>
    </source>
</reference>
<protein>
    <submittedName>
        <fullName evidence="1">Uncharacterized protein</fullName>
    </submittedName>
</protein>
<evidence type="ECO:0000313" key="2">
    <source>
        <dbReference type="Proteomes" id="UP000245702"/>
    </source>
</evidence>
<dbReference type="EMBL" id="FCOW01000004">
    <property type="protein sequence ID" value="CVK18408.1"/>
    <property type="molecule type" value="Genomic_DNA"/>
</dbReference>
<gene>
    <name evidence="1" type="ORF">SSPH_01046</name>
</gene>
<accession>A0ABM9VZS4</accession>
<name>A0ABM9VZS4_9FIRM</name>